<evidence type="ECO:0000259" key="1">
    <source>
        <dbReference type="PROSITE" id="PS50883"/>
    </source>
</evidence>
<reference evidence="2 3" key="1">
    <citation type="submission" date="2018-10" db="EMBL/GenBank/DDBJ databases">
        <title>Robbsia sp. DHC34, isolated from soil.</title>
        <authorList>
            <person name="Gao Z.-H."/>
            <person name="Qiu L.-H."/>
        </authorList>
    </citation>
    <scope>NUCLEOTIDE SEQUENCE [LARGE SCALE GENOMIC DNA]</scope>
    <source>
        <strain evidence="2 3">DHC34</strain>
    </source>
</reference>
<dbReference type="InterPro" id="IPR001633">
    <property type="entry name" value="EAL_dom"/>
</dbReference>
<dbReference type="PANTHER" id="PTHR33121">
    <property type="entry name" value="CYCLIC DI-GMP PHOSPHODIESTERASE PDEF"/>
    <property type="match status" value="1"/>
</dbReference>
<comment type="caution">
    <text evidence="2">The sequence shown here is derived from an EMBL/GenBank/DDBJ whole genome shotgun (WGS) entry which is preliminary data.</text>
</comment>
<dbReference type="InterPro" id="IPR029151">
    <property type="entry name" value="Sensor-like_sf"/>
</dbReference>
<dbReference type="RefSeq" id="WP_121089368.1">
    <property type="nucleotide sequence ID" value="NZ_RBZU01000011.1"/>
</dbReference>
<feature type="domain" description="EAL" evidence="1">
    <location>
        <begin position="10"/>
        <end position="262"/>
    </location>
</feature>
<dbReference type="Pfam" id="PF00563">
    <property type="entry name" value="EAL"/>
    <property type="match status" value="1"/>
</dbReference>
<dbReference type="OrthoDB" id="9813903at2"/>
<dbReference type="SUPFAM" id="SSF141868">
    <property type="entry name" value="EAL domain-like"/>
    <property type="match status" value="1"/>
</dbReference>
<dbReference type="CDD" id="cd01948">
    <property type="entry name" value="EAL"/>
    <property type="match status" value="1"/>
</dbReference>
<organism evidence="2 3">
    <name type="scientific">Pararobbsia silviterrae</name>
    <dbReference type="NCBI Taxonomy" id="1792498"/>
    <lineage>
        <taxon>Bacteria</taxon>
        <taxon>Pseudomonadati</taxon>
        <taxon>Pseudomonadota</taxon>
        <taxon>Betaproteobacteria</taxon>
        <taxon>Burkholderiales</taxon>
        <taxon>Burkholderiaceae</taxon>
        <taxon>Pararobbsia</taxon>
    </lineage>
</organism>
<evidence type="ECO:0000313" key="2">
    <source>
        <dbReference type="EMBL" id="RKP48694.1"/>
    </source>
</evidence>
<dbReference type="Gene3D" id="3.30.450.20">
    <property type="entry name" value="PAS domain"/>
    <property type="match status" value="1"/>
</dbReference>
<dbReference type="PANTHER" id="PTHR33121:SF76">
    <property type="entry name" value="SIGNALING PROTEIN"/>
    <property type="match status" value="1"/>
</dbReference>
<protein>
    <submittedName>
        <fullName evidence="2">EAL domain-containing protein</fullName>
    </submittedName>
</protein>
<dbReference type="Gene3D" id="3.20.20.450">
    <property type="entry name" value="EAL domain"/>
    <property type="match status" value="1"/>
</dbReference>
<dbReference type="GO" id="GO:0071111">
    <property type="term" value="F:cyclic-guanylate-specific phosphodiesterase activity"/>
    <property type="evidence" value="ECO:0007669"/>
    <property type="project" value="InterPro"/>
</dbReference>
<dbReference type="Proteomes" id="UP000270342">
    <property type="component" value="Unassembled WGS sequence"/>
</dbReference>
<proteinExistence type="predicted"/>
<evidence type="ECO:0000313" key="3">
    <source>
        <dbReference type="Proteomes" id="UP000270342"/>
    </source>
</evidence>
<dbReference type="SUPFAM" id="SSF103190">
    <property type="entry name" value="Sensory domain-like"/>
    <property type="match status" value="1"/>
</dbReference>
<dbReference type="SMART" id="SM00052">
    <property type="entry name" value="EAL"/>
    <property type="match status" value="1"/>
</dbReference>
<dbReference type="PROSITE" id="PS50883">
    <property type="entry name" value="EAL"/>
    <property type="match status" value="1"/>
</dbReference>
<sequence>MAVTSERPHATTSSDGTQKQVRYGELTLYSAFQPVFSLSHMRAAGYEALLRAHNSLDASVSPLDVFGRAARLGDLLELDRLAQSLHLDNFRNLHCDREWLFVHIHPAALADQWQCAALLSELRRLGLKPQRIVLEVSDRQAADLRKLAEGVRIFRQYGFLIALDDFGAGHSNLDRIWQLDPDIVKLDRNIVFHASQRAQVARVLPGLISLLHEAGKLVLIEGIETEREALLAMEADADFVQGSYFSRPAAAPVDTHTSGVVLQTLLETYREKTERTERKRHLRLAPYMRALEGAATKLAAGEALDQVCWNFLSLEDAQRCYLLDSRGRQIGGNVMSHSRPSAREARFLPVSDAHGASWLRRPYFRGAMNEPGRVHATRPYLSITEASVCVTLSMAITIGTEQCVLCGDIDWEPRQPADLNDVPTSSEV</sequence>
<accession>A0A494XKV1</accession>
<gene>
    <name evidence="2" type="ORF">D7S86_22115</name>
</gene>
<dbReference type="InterPro" id="IPR050706">
    <property type="entry name" value="Cyclic-di-GMP_PDE-like"/>
</dbReference>
<dbReference type="EMBL" id="RBZU01000011">
    <property type="protein sequence ID" value="RKP48694.1"/>
    <property type="molecule type" value="Genomic_DNA"/>
</dbReference>
<keyword evidence="3" id="KW-1185">Reference proteome</keyword>
<name>A0A494XKV1_9BURK</name>
<dbReference type="InterPro" id="IPR035919">
    <property type="entry name" value="EAL_sf"/>
</dbReference>
<dbReference type="AlphaFoldDB" id="A0A494XKV1"/>